<dbReference type="AlphaFoldDB" id="A0A4Z2I084"/>
<proteinExistence type="predicted"/>
<keyword evidence="3" id="KW-1185">Reference proteome</keyword>
<feature type="region of interest" description="Disordered" evidence="1">
    <location>
        <begin position="46"/>
        <end position="102"/>
    </location>
</feature>
<protein>
    <submittedName>
        <fullName evidence="2">Uncharacterized protein</fullName>
    </submittedName>
</protein>
<sequence length="159" mass="17306">MDSNQSEAAPMEAQEDHIIKSKVEGDMQLKQQVLDKTQHAKGFIHNDPFSSEVMPNGNGLAEDFSAAGNTHINGSLSLAAPPQSTSSPVNSQTQEPSPGLAAFPPMVIERSEGARAEITVHTGDSLQSLRLSMPLQETDLCKHNYMWSDCPLYFNLILL</sequence>
<name>A0A4Z2I084_9TELE</name>
<dbReference type="OrthoDB" id="10606954at2759"/>
<feature type="compositionally biased region" description="Polar residues" evidence="1">
    <location>
        <begin position="67"/>
        <end position="96"/>
    </location>
</feature>
<comment type="caution">
    <text evidence="2">The sequence shown here is derived from an EMBL/GenBank/DDBJ whole genome shotgun (WGS) entry which is preliminary data.</text>
</comment>
<dbReference type="Proteomes" id="UP000314294">
    <property type="component" value="Unassembled WGS sequence"/>
</dbReference>
<feature type="region of interest" description="Disordered" evidence="1">
    <location>
        <begin position="1"/>
        <end position="21"/>
    </location>
</feature>
<evidence type="ECO:0000256" key="1">
    <source>
        <dbReference type="SAM" id="MobiDB-lite"/>
    </source>
</evidence>
<reference evidence="2 3" key="1">
    <citation type="submission" date="2019-03" db="EMBL/GenBank/DDBJ databases">
        <title>First draft genome of Liparis tanakae, snailfish: a comprehensive survey of snailfish specific genes.</title>
        <authorList>
            <person name="Kim W."/>
            <person name="Song I."/>
            <person name="Jeong J.-H."/>
            <person name="Kim D."/>
            <person name="Kim S."/>
            <person name="Ryu S."/>
            <person name="Song J.Y."/>
            <person name="Lee S.K."/>
        </authorList>
    </citation>
    <scope>NUCLEOTIDE SEQUENCE [LARGE SCALE GENOMIC DNA]</scope>
    <source>
        <tissue evidence="2">Muscle</tissue>
    </source>
</reference>
<dbReference type="EMBL" id="SRLO01000160">
    <property type="protein sequence ID" value="TNN70643.1"/>
    <property type="molecule type" value="Genomic_DNA"/>
</dbReference>
<evidence type="ECO:0000313" key="3">
    <source>
        <dbReference type="Proteomes" id="UP000314294"/>
    </source>
</evidence>
<organism evidence="2 3">
    <name type="scientific">Liparis tanakae</name>
    <name type="common">Tanaka's snailfish</name>
    <dbReference type="NCBI Taxonomy" id="230148"/>
    <lineage>
        <taxon>Eukaryota</taxon>
        <taxon>Metazoa</taxon>
        <taxon>Chordata</taxon>
        <taxon>Craniata</taxon>
        <taxon>Vertebrata</taxon>
        <taxon>Euteleostomi</taxon>
        <taxon>Actinopterygii</taxon>
        <taxon>Neopterygii</taxon>
        <taxon>Teleostei</taxon>
        <taxon>Neoteleostei</taxon>
        <taxon>Acanthomorphata</taxon>
        <taxon>Eupercaria</taxon>
        <taxon>Perciformes</taxon>
        <taxon>Cottioidei</taxon>
        <taxon>Cottales</taxon>
        <taxon>Liparidae</taxon>
        <taxon>Liparis</taxon>
    </lineage>
</organism>
<accession>A0A4Z2I084</accession>
<gene>
    <name evidence="2" type="ORF">EYF80_019080</name>
</gene>
<evidence type="ECO:0000313" key="2">
    <source>
        <dbReference type="EMBL" id="TNN70643.1"/>
    </source>
</evidence>